<gene>
    <name evidence="5" type="primary">SDR16C5</name>
    <name evidence="5" type="synonym">LOC107395036</name>
</gene>
<dbReference type="PANTHER" id="PTHR24322">
    <property type="entry name" value="PKSB"/>
    <property type="match status" value="1"/>
</dbReference>
<dbReference type="PRINTS" id="PR00081">
    <property type="entry name" value="GDHRDH"/>
</dbReference>
<dbReference type="Proteomes" id="UP000694548">
    <property type="component" value="Unassembled WGS sequence"/>
</dbReference>
<dbReference type="Ensembl" id="ENSNFUT00015031997.1">
    <property type="protein sequence ID" value="ENSNFUP00015030619.1"/>
    <property type="gene ID" value="ENSNFUG00015014943.1"/>
</dbReference>
<dbReference type="InterPro" id="IPR020904">
    <property type="entry name" value="Sc_DH/Rdtase_CS"/>
</dbReference>
<reference evidence="5" key="2">
    <citation type="submission" date="2025-09" db="UniProtKB">
        <authorList>
            <consortium name="Ensembl"/>
        </authorList>
    </citation>
    <scope>IDENTIFICATION</scope>
</reference>
<dbReference type="CDD" id="cd05339">
    <property type="entry name" value="17beta-HSDXI-like_SDR_c"/>
    <property type="match status" value="1"/>
</dbReference>
<accession>A0A8C6M3D7</accession>
<keyword evidence="3" id="KW-0520">NAD</keyword>
<reference evidence="5" key="1">
    <citation type="submission" date="2025-08" db="UniProtKB">
        <authorList>
            <consortium name="Ensembl"/>
        </authorList>
    </citation>
    <scope>IDENTIFICATION</scope>
</reference>
<proteinExistence type="inferred from homology"/>
<protein>
    <submittedName>
        <fullName evidence="5">Short chain dehydrogenase/reductase family 16C, member 5a</fullName>
    </submittedName>
</protein>
<dbReference type="Gene3D" id="3.40.50.720">
    <property type="entry name" value="NAD(P)-binding Rossmann-like Domain"/>
    <property type="match status" value="1"/>
</dbReference>
<evidence type="ECO:0000313" key="6">
    <source>
        <dbReference type="Proteomes" id="UP000694548"/>
    </source>
</evidence>
<dbReference type="PROSITE" id="PS00061">
    <property type="entry name" value="ADH_SHORT"/>
    <property type="match status" value="1"/>
</dbReference>
<dbReference type="AlphaFoldDB" id="A0A8C6M3D7"/>
<organism evidence="5 6">
    <name type="scientific">Nothobranchius furzeri</name>
    <name type="common">Turquoise killifish</name>
    <dbReference type="NCBI Taxonomy" id="105023"/>
    <lineage>
        <taxon>Eukaryota</taxon>
        <taxon>Metazoa</taxon>
        <taxon>Chordata</taxon>
        <taxon>Craniata</taxon>
        <taxon>Vertebrata</taxon>
        <taxon>Euteleostomi</taxon>
        <taxon>Actinopterygii</taxon>
        <taxon>Neopterygii</taxon>
        <taxon>Teleostei</taxon>
        <taxon>Neoteleostei</taxon>
        <taxon>Acanthomorphata</taxon>
        <taxon>Ovalentaria</taxon>
        <taxon>Atherinomorphae</taxon>
        <taxon>Cyprinodontiformes</taxon>
        <taxon>Nothobranchiidae</taxon>
        <taxon>Nothobranchius</taxon>
    </lineage>
</organism>
<dbReference type="Pfam" id="PF00106">
    <property type="entry name" value="adh_short"/>
    <property type="match status" value="1"/>
</dbReference>
<evidence type="ECO:0000256" key="3">
    <source>
        <dbReference type="ARBA" id="ARBA00023027"/>
    </source>
</evidence>
<keyword evidence="6" id="KW-1185">Reference proteome</keyword>
<dbReference type="InterPro" id="IPR002347">
    <property type="entry name" value="SDR_fam"/>
</dbReference>
<dbReference type="PRINTS" id="PR00080">
    <property type="entry name" value="SDRFAMILY"/>
</dbReference>
<evidence type="ECO:0000256" key="1">
    <source>
        <dbReference type="ARBA" id="ARBA00006484"/>
    </source>
</evidence>
<sequence>MLPVSEKTLKSDSASFNFVPPTAVMHFILETLQVIFLSFWYNLESLFFFLVPRRKKSVAGEVVLITGSGSGIGRLMAQEFAALGAVLVLWDINHEGMKETARLAKKEGASRVHCYVCDCSDKADVYKVAEQVKREVGDVSILVNNAGIVTGKKFMDAPDSLIEKTMEVNTMAHFWTYKAFLPAMIANNHGHLVSIASSAGLIGVNGLADYCASKFAAVGFAESVGLELLATGKDGIKTTIVCPYFINTGMFDGCQTKWPRLLPILNAEDVAKKIIHAVLTDQVYLLLPRSMYTITALKNGGEVELHGFVDLPVLFTDQLQGEGPVQNL</sequence>
<dbReference type="SUPFAM" id="SSF51735">
    <property type="entry name" value="NAD(P)-binding Rossmann-fold domains"/>
    <property type="match status" value="1"/>
</dbReference>
<comment type="similarity">
    <text evidence="1 4">Belongs to the short-chain dehydrogenases/reductases (SDR) family.</text>
</comment>
<dbReference type="GO" id="GO:0016616">
    <property type="term" value="F:oxidoreductase activity, acting on the CH-OH group of donors, NAD or NADP as acceptor"/>
    <property type="evidence" value="ECO:0007669"/>
    <property type="project" value="TreeGrafter"/>
</dbReference>
<dbReference type="GeneTree" id="ENSGT00940000156731"/>
<dbReference type="InterPro" id="IPR036291">
    <property type="entry name" value="NAD(P)-bd_dom_sf"/>
</dbReference>
<keyword evidence="2" id="KW-0560">Oxidoreductase</keyword>
<name>A0A8C6M3D7_NOTFU</name>
<dbReference type="GO" id="GO:0005811">
    <property type="term" value="C:lipid droplet"/>
    <property type="evidence" value="ECO:0007669"/>
    <property type="project" value="TreeGrafter"/>
</dbReference>
<evidence type="ECO:0000256" key="4">
    <source>
        <dbReference type="RuleBase" id="RU000363"/>
    </source>
</evidence>
<evidence type="ECO:0000313" key="5">
    <source>
        <dbReference type="Ensembl" id="ENSNFUP00015030619.1"/>
    </source>
</evidence>
<evidence type="ECO:0000256" key="2">
    <source>
        <dbReference type="ARBA" id="ARBA00023002"/>
    </source>
</evidence>
<dbReference type="FunFam" id="3.40.50.720:FF:000202">
    <property type="entry name" value="Short-chain dehydrogenase/reductase family 16C member 6"/>
    <property type="match status" value="1"/>
</dbReference>
<dbReference type="PANTHER" id="PTHR24322:SF747">
    <property type="entry name" value="EPIDERMAL RETINAL DEHYDROGENASE 2-RELATED"/>
    <property type="match status" value="1"/>
</dbReference>